<organism evidence="1 2">
    <name type="scientific">Trichinella pseudospiralis</name>
    <name type="common">Parasitic roundworm</name>
    <dbReference type="NCBI Taxonomy" id="6337"/>
    <lineage>
        <taxon>Eukaryota</taxon>
        <taxon>Metazoa</taxon>
        <taxon>Ecdysozoa</taxon>
        <taxon>Nematoda</taxon>
        <taxon>Enoplea</taxon>
        <taxon>Dorylaimia</taxon>
        <taxon>Trichinellida</taxon>
        <taxon>Trichinellidae</taxon>
        <taxon>Trichinella</taxon>
    </lineage>
</organism>
<reference evidence="1 2" key="1">
    <citation type="submission" date="2015-01" db="EMBL/GenBank/DDBJ databases">
        <title>Evolution of Trichinella species and genotypes.</title>
        <authorList>
            <person name="Korhonen P.K."/>
            <person name="Edoardo P."/>
            <person name="Giuseppe L.R."/>
            <person name="Gasser R.B."/>
        </authorList>
    </citation>
    <scope>NUCLEOTIDE SEQUENCE [LARGE SCALE GENOMIC DNA]</scope>
    <source>
        <strain evidence="1">ISS141</strain>
    </source>
</reference>
<accession>A0A0V0XGX6</accession>
<dbReference type="Proteomes" id="UP000054815">
    <property type="component" value="Unassembled WGS sequence"/>
</dbReference>
<gene>
    <name evidence="1" type="ORF">T4E_5807</name>
</gene>
<comment type="caution">
    <text evidence="1">The sequence shown here is derived from an EMBL/GenBank/DDBJ whole genome shotgun (WGS) entry which is preliminary data.</text>
</comment>
<evidence type="ECO:0000313" key="2">
    <source>
        <dbReference type="Proteomes" id="UP000054815"/>
    </source>
</evidence>
<feature type="non-terminal residue" evidence="1">
    <location>
        <position position="1"/>
    </location>
</feature>
<sequence length="84" mass="8710">LLAVDSRLCASSVRVGRSSHVDSSSTMHGGSSAVKILIFANETAQEPAVDGSATIPPLECAARAEYVIDVTVKMPAAVRIDAIQ</sequence>
<proteinExistence type="predicted"/>
<dbReference type="EMBL" id="JYDU01000309">
    <property type="protein sequence ID" value="KRX87093.1"/>
    <property type="molecule type" value="Genomic_DNA"/>
</dbReference>
<name>A0A0V0XGX6_TRIPS</name>
<dbReference type="AlphaFoldDB" id="A0A0V0XGX6"/>
<feature type="non-terminal residue" evidence="1">
    <location>
        <position position="84"/>
    </location>
</feature>
<protein>
    <submittedName>
        <fullName evidence="1">Uncharacterized protein</fullName>
    </submittedName>
</protein>
<evidence type="ECO:0000313" key="1">
    <source>
        <dbReference type="EMBL" id="KRX87093.1"/>
    </source>
</evidence>